<dbReference type="Proteomes" id="UP001158986">
    <property type="component" value="Unassembled WGS sequence"/>
</dbReference>
<sequence length="172" mass="19347">MQVMNPLSITCHFDIYSLKCPSIHLPRFLLVSAAFTYLVYCEKTSLHQRLNQNVALLDATESRDARTVDGQKSVRLLKADSADEKDDDEASKQERSYFWSNLRASKERESFKELIEALSVAGTNVKIAAELTKTEEVAKKLKEAETEELKKLVESAVANPLTQSSTNGLHRN</sequence>
<keyword evidence="2" id="KW-1185">Reference proteome</keyword>
<dbReference type="EMBL" id="CAKLCB010000081">
    <property type="protein sequence ID" value="CAH0514677.1"/>
    <property type="molecule type" value="Genomic_DNA"/>
</dbReference>
<evidence type="ECO:0000313" key="1">
    <source>
        <dbReference type="EMBL" id="CAH0514677.1"/>
    </source>
</evidence>
<accession>A0ABN8CP24</accession>
<evidence type="ECO:0000313" key="2">
    <source>
        <dbReference type="Proteomes" id="UP001158986"/>
    </source>
</evidence>
<gene>
    <name evidence="1" type="ORF">PBS001_LOCUS1418</name>
</gene>
<proteinExistence type="predicted"/>
<name>A0ABN8CP24_9STRA</name>
<protein>
    <submittedName>
        <fullName evidence="1">Uncharacterized protein</fullName>
    </submittedName>
</protein>
<comment type="caution">
    <text evidence="1">The sequence shown here is derived from an EMBL/GenBank/DDBJ whole genome shotgun (WGS) entry which is preliminary data.</text>
</comment>
<organism evidence="1 2">
    <name type="scientific">Peronospora belbahrii</name>
    <dbReference type="NCBI Taxonomy" id="622444"/>
    <lineage>
        <taxon>Eukaryota</taxon>
        <taxon>Sar</taxon>
        <taxon>Stramenopiles</taxon>
        <taxon>Oomycota</taxon>
        <taxon>Peronosporomycetes</taxon>
        <taxon>Peronosporales</taxon>
        <taxon>Peronosporaceae</taxon>
        <taxon>Peronospora</taxon>
    </lineage>
</organism>
<reference evidence="1 2" key="1">
    <citation type="submission" date="2021-11" db="EMBL/GenBank/DDBJ databases">
        <authorList>
            <person name="Islam A."/>
            <person name="Islam S."/>
            <person name="Flora M.S."/>
            <person name="Rahman M."/>
            <person name="Ziaur R.M."/>
            <person name="Epstein J.H."/>
            <person name="Hassan M."/>
            <person name="Klassen M."/>
            <person name="Woodard K."/>
            <person name="Webb A."/>
            <person name="Webby R.J."/>
            <person name="El Zowalaty M.E."/>
        </authorList>
    </citation>
    <scope>NUCLEOTIDE SEQUENCE [LARGE SCALE GENOMIC DNA]</scope>
    <source>
        <strain evidence="1">Pbs1</strain>
    </source>
</reference>